<dbReference type="Proteomes" id="UP000759131">
    <property type="component" value="Unassembled WGS sequence"/>
</dbReference>
<reference evidence="1" key="1">
    <citation type="submission" date="2020-11" db="EMBL/GenBank/DDBJ databases">
        <authorList>
            <person name="Tran Van P."/>
        </authorList>
    </citation>
    <scope>NUCLEOTIDE SEQUENCE</scope>
</reference>
<feature type="non-terminal residue" evidence="1">
    <location>
        <position position="1"/>
    </location>
</feature>
<proteinExistence type="predicted"/>
<protein>
    <recommendedName>
        <fullName evidence="3">UDP-glycosyltransferase</fullName>
    </recommendedName>
</protein>
<accession>A0A7R9QHU0</accession>
<sequence>MGAGHMNASIGIAEHMIAAGHRVLFTVNEHWLGRLSPHGIEEVLLADYEVPFRRAVNTEYVTRQELAATLFSGESPVQKVLIREKNPYLWIEYNESLDDNLGRLLPDIRPDVIVLNQLATLPAMELSGVPCVWSWSVGPLNMVKNERAPPGESGLSATGDQELWREFRQSTRERRKPGLRAFNQWVVGRGCEPLPEHCMKNGAKYLNIYGFPRELDYQDIRPLGRNYVQFDGFMRSLERNVTLRVPPELAANPGALVYVSFSTIVSMDVSNMRRLVAILAKSQHRFIVLMGPKHK</sequence>
<dbReference type="EMBL" id="CAJPIZ010034004">
    <property type="protein sequence ID" value="CAG2120541.1"/>
    <property type="molecule type" value="Genomic_DNA"/>
</dbReference>
<evidence type="ECO:0000313" key="1">
    <source>
        <dbReference type="EMBL" id="CAD7645396.1"/>
    </source>
</evidence>
<gene>
    <name evidence="1" type="ORF">OSB1V03_LOCUS20488</name>
</gene>
<keyword evidence="2" id="KW-1185">Reference proteome</keyword>
<dbReference type="EMBL" id="OC888579">
    <property type="protein sequence ID" value="CAD7645396.1"/>
    <property type="molecule type" value="Genomic_DNA"/>
</dbReference>
<evidence type="ECO:0000313" key="2">
    <source>
        <dbReference type="Proteomes" id="UP000759131"/>
    </source>
</evidence>
<dbReference type="Gene3D" id="3.40.50.2000">
    <property type="entry name" value="Glycogen Phosphorylase B"/>
    <property type="match status" value="1"/>
</dbReference>
<evidence type="ECO:0008006" key="3">
    <source>
        <dbReference type="Google" id="ProtNLM"/>
    </source>
</evidence>
<dbReference type="OrthoDB" id="5835829at2759"/>
<dbReference type="AlphaFoldDB" id="A0A7R9QHU0"/>
<organism evidence="1">
    <name type="scientific">Medioppia subpectinata</name>
    <dbReference type="NCBI Taxonomy" id="1979941"/>
    <lineage>
        <taxon>Eukaryota</taxon>
        <taxon>Metazoa</taxon>
        <taxon>Ecdysozoa</taxon>
        <taxon>Arthropoda</taxon>
        <taxon>Chelicerata</taxon>
        <taxon>Arachnida</taxon>
        <taxon>Acari</taxon>
        <taxon>Acariformes</taxon>
        <taxon>Sarcoptiformes</taxon>
        <taxon>Oribatida</taxon>
        <taxon>Brachypylina</taxon>
        <taxon>Oppioidea</taxon>
        <taxon>Oppiidae</taxon>
        <taxon>Medioppia</taxon>
    </lineage>
</organism>
<name>A0A7R9QHU0_9ACAR</name>
<dbReference type="SUPFAM" id="SSF53756">
    <property type="entry name" value="UDP-Glycosyltransferase/glycogen phosphorylase"/>
    <property type="match status" value="1"/>
</dbReference>